<evidence type="ECO:0000256" key="4">
    <source>
        <dbReference type="ARBA" id="ARBA00023125"/>
    </source>
</evidence>
<comment type="function">
    <text evidence="1">Required for the transposition of the insertion element.</text>
</comment>
<protein>
    <submittedName>
        <fullName evidence="6">ISRM5 transposase</fullName>
    </submittedName>
</protein>
<evidence type="ECO:0000256" key="3">
    <source>
        <dbReference type="ARBA" id="ARBA00022578"/>
    </source>
</evidence>
<dbReference type="AlphaFoldDB" id="D1CTF4"/>
<keyword evidence="3" id="KW-0815">Transposition</keyword>
<dbReference type="Pfam" id="PF00872">
    <property type="entry name" value="Transposase_mut"/>
    <property type="match status" value="1"/>
</dbReference>
<keyword evidence="8" id="KW-1185">Reference proteome</keyword>
<sequence length="66" mass="7333">MTKTENRTTVAAVRDILLSNPDALRVMIRAVMQQVLKAEVDEAIGQKRASARWRRSAIALVITAAR</sequence>
<keyword evidence="5" id="KW-0233">DNA recombination</keyword>
<reference evidence="6" key="1">
    <citation type="submission" date="2006-02" db="EMBL/GenBank/DDBJ databases">
        <title>Sampling the accessory genome of the Sinorhizobium genus by suppressive subtractive hybridization.</title>
        <authorList>
            <person name="Moulin L."/>
            <person name="Ghazoui Z."/>
            <person name="Young P."/>
        </authorList>
    </citation>
    <scope>NUCLEOTIDE SEQUENCE</scope>
    <source>
        <strain evidence="6">LMG7837</strain>
    </source>
</reference>
<dbReference type="GO" id="GO:0003677">
    <property type="term" value="F:DNA binding"/>
    <property type="evidence" value="ECO:0007669"/>
    <property type="project" value="UniProtKB-KW"/>
</dbReference>
<dbReference type="Proteomes" id="UP000078507">
    <property type="component" value="Unassembled WGS sequence"/>
</dbReference>
<dbReference type="InterPro" id="IPR001207">
    <property type="entry name" value="Transposase_mutator"/>
</dbReference>
<evidence type="ECO:0000313" key="7">
    <source>
        <dbReference type="EMBL" id="OAP39497.1"/>
    </source>
</evidence>
<evidence type="ECO:0000256" key="5">
    <source>
        <dbReference type="ARBA" id="ARBA00023172"/>
    </source>
</evidence>
<evidence type="ECO:0000256" key="1">
    <source>
        <dbReference type="ARBA" id="ARBA00002190"/>
    </source>
</evidence>
<dbReference type="GO" id="GO:0006313">
    <property type="term" value="P:DNA transposition"/>
    <property type="evidence" value="ECO:0007669"/>
    <property type="project" value="InterPro"/>
</dbReference>
<comment type="similarity">
    <text evidence="2">Belongs to the transposase mutator family.</text>
</comment>
<evidence type="ECO:0000313" key="6">
    <source>
        <dbReference type="EMBL" id="ABD75108.1"/>
    </source>
</evidence>
<keyword evidence="4" id="KW-0238">DNA-binding</keyword>
<evidence type="ECO:0000313" key="8">
    <source>
        <dbReference type="Proteomes" id="UP000078507"/>
    </source>
</evidence>
<gene>
    <name evidence="7" type="ORF">ATB98_00735</name>
</gene>
<accession>D1CTF4</accession>
<dbReference type="EMBL" id="LNQB01000091">
    <property type="protein sequence ID" value="OAP39497.1"/>
    <property type="molecule type" value="Genomic_DNA"/>
</dbReference>
<proteinExistence type="inferred from homology"/>
<organism evidence="6">
    <name type="scientific">Sinorhizobium saheli</name>
    <dbReference type="NCBI Taxonomy" id="36856"/>
    <lineage>
        <taxon>Bacteria</taxon>
        <taxon>Pseudomonadati</taxon>
        <taxon>Pseudomonadota</taxon>
        <taxon>Alphaproteobacteria</taxon>
        <taxon>Hyphomicrobiales</taxon>
        <taxon>Rhizobiaceae</taxon>
        <taxon>Sinorhizobium/Ensifer group</taxon>
        <taxon>Sinorhizobium</taxon>
    </lineage>
</organism>
<dbReference type="GO" id="GO:0004803">
    <property type="term" value="F:transposase activity"/>
    <property type="evidence" value="ECO:0007669"/>
    <property type="project" value="InterPro"/>
</dbReference>
<reference evidence="7 8" key="2">
    <citation type="submission" date="2015-11" db="EMBL/GenBank/DDBJ databases">
        <title>Ensifer anhuiense sp. nov., an effective nitrogen fixation bacterium with Glycine soja.</title>
        <authorList>
            <person name="Yan H."/>
            <person name="Chen W."/>
        </authorList>
    </citation>
    <scope>NUCLEOTIDE SEQUENCE [LARGE SCALE GENOMIC DNA]</scope>
    <source>
        <strain evidence="7 8">LMG 7837</strain>
    </source>
</reference>
<dbReference type="EMBL" id="DQ403577">
    <property type="protein sequence ID" value="ABD75108.1"/>
    <property type="molecule type" value="Genomic_DNA"/>
</dbReference>
<name>D1CTF4_SINSA</name>
<evidence type="ECO:0000256" key="2">
    <source>
        <dbReference type="ARBA" id="ARBA00010961"/>
    </source>
</evidence>